<accession>A0A8J2JJB5</accession>
<dbReference type="Proteomes" id="UP000708208">
    <property type="component" value="Unassembled WGS sequence"/>
</dbReference>
<sequence length="224" mass="23882">MSEEKKGGSGGECETCLQRRAPYPENISKSDSSSGWSFWGLGGSSSNKQSCDSCAAKEPSKKEDPCKTGDPCQNESPPKQDKCETCGKENCECKKLTTEFKKPCGSTCPPWPAPQIPALCKPPWLCCPAKITVPPYPSPKGVEIRPISEGGRNNQCPGGKCTKCGVVHPPAASPKVSPKCPMMKPKCITAASKGAEANGKKNDGFMSKITSMFNIFGGKDKEKK</sequence>
<organism evidence="2 3">
    <name type="scientific">Allacma fusca</name>
    <dbReference type="NCBI Taxonomy" id="39272"/>
    <lineage>
        <taxon>Eukaryota</taxon>
        <taxon>Metazoa</taxon>
        <taxon>Ecdysozoa</taxon>
        <taxon>Arthropoda</taxon>
        <taxon>Hexapoda</taxon>
        <taxon>Collembola</taxon>
        <taxon>Symphypleona</taxon>
        <taxon>Sminthuridae</taxon>
        <taxon>Allacma</taxon>
    </lineage>
</organism>
<proteinExistence type="predicted"/>
<gene>
    <name evidence="2" type="ORF">AFUS01_LOCUS7619</name>
</gene>
<evidence type="ECO:0000313" key="2">
    <source>
        <dbReference type="EMBL" id="CAG7718205.1"/>
    </source>
</evidence>
<evidence type="ECO:0000256" key="1">
    <source>
        <dbReference type="SAM" id="MobiDB-lite"/>
    </source>
</evidence>
<keyword evidence="3" id="KW-1185">Reference proteome</keyword>
<dbReference type="AlphaFoldDB" id="A0A8J2JJB5"/>
<name>A0A8J2JJB5_9HEXA</name>
<reference evidence="2" key="1">
    <citation type="submission" date="2021-06" db="EMBL/GenBank/DDBJ databases">
        <authorList>
            <person name="Hodson N. C."/>
            <person name="Mongue J. A."/>
            <person name="Jaron S. K."/>
        </authorList>
    </citation>
    <scope>NUCLEOTIDE SEQUENCE</scope>
</reference>
<feature type="compositionally biased region" description="Basic and acidic residues" evidence="1">
    <location>
        <begin position="58"/>
        <end position="67"/>
    </location>
</feature>
<protein>
    <submittedName>
        <fullName evidence="2">Uncharacterized protein</fullName>
    </submittedName>
</protein>
<dbReference type="EMBL" id="CAJVCH010051600">
    <property type="protein sequence ID" value="CAG7718205.1"/>
    <property type="molecule type" value="Genomic_DNA"/>
</dbReference>
<feature type="compositionally biased region" description="Low complexity" evidence="1">
    <location>
        <begin position="29"/>
        <end position="39"/>
    </location>
</feature>
<feature type="region of interest" description="Disordered" evidence="1">
    <location>
        <begin position="24"/>
        <end position="80"/>
    </location>
</feature>
<evidence type="ECO:0000313" key="3">
    <source>
        <dbReference type="Proteomes" id="UP000708208"/>
    </source>
</evidence>
<comment type="caution">
    <text evidence="2">The sequence shown here is derived from an EMBL/GenBank/DDBJ whole genome shotgun (WGS) entry which is preliminary data.</text>
</comment>